<dbReference type="InterPro" id="IPR013324">
    <property type="entry name" value="RNA_pol_sigma_r3/r4-like"/>
</dbReference>
<dbReference type="GO" id="GO:0006352">
    <property type="term" value="P:DNA-templated transcription initiation"/>
    <property type="evidence" value="ECO:0007669"/>
    <property type="project" value="InterPro"/>
</dbReference>
<dbReference type="NCBIfam" id="TIGR02937">
    <property type="entry name" value="sigma70-ECF"/>
    <property type="match status" value="1"/>
</dbReference>
<gene>
    <name evidence="7" type="ORF">FPZ42_06840</name>
</gene>
<dbReference type="PANTHER" id="PTHR43133">
    <property type="entry name" value="RNA POLYMERASE ECF-TYPE SIGMA FACTO"/>
    <property type="match status" value="1"/>
</dbReference>
<dbReference type="InterPro" id="IPR014284">
    <property type="entry name" value="RNA_pol_sigma-70_dom"/>
</dbReference>
<comment type="similarity">
    <text evidence="1">Belongs to the sigma-70 factor family. ECF subfamily.</text>
</comment>
<dbReference type="Pfam" id="PF08281">
    <property type="entry name" value="Sigma70_r4_2"/>
    <property type="match status" value="1"/>
</dbReference>
<keyword evidence="2" id="KW-0805">Transcription regulation</keyword>
<protein>
    <submittedName>
        <fullName evidence="7">RNA polymerase sigma-70 factor</fullName>
    </submittedName>
</protein>
<keyword evidence="4" id="KW-0804">Transcription</keyword>
<dbReference type="EMBL" id="VOEI01000002">
    <property type="protein sequence ID" value="TWR26748.1"/>
    <property type="molecule type" value="Genomic_DNA"/>
</dbReference>
<dbReference type="RefSeq" id="WP_146269753.1">
    <property type="nucleotide sequence ID" value="NZ_VOEI01000002.1"/>
</dbReference>
<reference evidence="7 8" key="1">
    <citation type="submission" date="2019-07" db="EMBL/GenBank/DDBJ databases">
        <authorList>
            <person name="Kim J."/>
        </authorList>
    </citation>
    <scope>NUCLEOTIDE SEQUENCE [LARGE SCALE GENOMIC DNA]</scope>
    <source>
        <strain evidence="7 8">MJ1a</strain>
    </source>
</reference>
<dbReference type="NCBIfam" id="TIGR02985">
    <property type="entry name" value="Sig70_bacteroi1"/>
    <property type="match status" value="1"/>
</dbReference>
<organism evidence="7 8">
    <name type="scientific">Mucilaginibacter achroorhodeus</name>
    <dbReference type="NCBI Taxonomy" id="2599294"/>
    <lineage>
        <taxon>Bacteria</taxon>
        <taxon>Pseudomonadati</taxon>
        <taxon>Bacteroidota</taxon>
        <taxon>Sphingobacteriia</taxon>
        <taxon>Sphingobacteriales</taxon>
        <taxon>Sphingobacteriaceae</taxon>
        <taxon>Mucilaginibacter</taxon>
    </lineage>
</organism>
<evidence type="ECO:0000259" key="6">
    <source>
        <dbReference type="Pfam" id="PF08281"/>
    </source>
</evidence>
<dbReference type="Proteomes" id="UP000318010">
    <property type="component" value="Unassembled WGS sequence"/>
</dbReference>
<dbReference type="CDD" id="cd06171">
    <property type="entry name" value="Sigma70_r4"/>
    <property type="match status" value="1"/>
</dbReference>
<dbReference type="Pfam" id="PF04542">
    <property type="entry name" value="Sigma70_r2"/>
    <property type="match status" value="1"/>
</dbReference>
<dbReference type="InterPro" id="IPR013249">
    <property type="entry name" value="RNA_pol_sigma70_r4_t2"/>
</dbReference>
<evidence type="ECO:0000313" key="7">
    <source>
        <dbReference type="EMBL" id="TWR26748.1"/>
    </source>
</evidence>
<dbReference type="InterPro" id="IPR036388">
    <property type="entry name" value="WH-like_DNA-bd_sf"/>
</dbReference>
<dbReference type="SUPFAM" id="SSF88659">
    <property type="entry name" value="Sigma3 and sigma4 domains of RNA polymerase sigma factors"/>
    <property type="match status" value="1"/>
</dbReference>
<dbReference type="SUPFAM" id="SSF88946">
    <property type="entry name" value="Sigma2 domain of RNA polymerase sigma factors"/>
    <property type="match status" value="1"/>
</dbReference>
<feature type="domain" description="RNA polymerase sigma-70 region 2" evidence="5">
    <location>
        <begin position="23"/>
        <end position="88"/>
    </location>
</feature>
<accession>A0A563U5X0</accession>
<dbReference type="InterPro" id="IPR014327">
    <property type="entry name" value="RNA_pol_sigma70_bacteroid"/>
</dbReference>
<dbReference type="OrthoDB" id="1100095at2"/>
<dbReference type="Gene3D" id="1.10.10.10">
    <property type="entry name" value="Winged helix-like DNA-binding domain superfamily/Winged helix DNA-binding domain"/>
    <property type="match status" value="1"/>
</dbReference>
<name>A0A563U5X0_9SPHI</name>
<evidence type="ECO:0000256" key="2">
    <source>
        <dbReference type="ARBA" id="ARBA00023015"/>
    </source>
</evidence>
<keyword evidence="3" id="KW-0731">Sigma factor</keyword>
<evidence type="ECO:0000256" key="3">
    <source>
        <dbReference type="ARBA" id="ARBA00023082"/>
    </source>
</evidence>
<dbReference type="PANTHER" id="PTHR43133:SF46">
    <property type="entry name" value="RNA POLYMERASE SIGMA-70 FACTOR ECF SUBFAMILY"/>
    <property type="match status" value="1"/>
</dbReference>
<dbReference type="Gene3D" id="1.10.1740.10">
    <property type="match status" value="1"/>
</dbReference>
<feature type="domain" description="RNA polymerase sigma factor 70 region 4 type 2" evidence="6">
    <location>
        <begin position="122"/>
        <end position="174"/>
    </location>
</feature>
<evidence type="ECO:0000256" key="4">
    <source>
        <dbReference type="ARBA" id="ARBA00023163"/>
    </source>
</evidence>
<evidence type="ECO:0000313" key="8">
    <source>
        <dbReference type="Proteomes" id="UP000318010"/>
    </source>
</evidence>
<dbReference type="InterPro" id="IPR007627">
    <property type="entry name" value="RNA_pol_sigma70_r2"/>
</dbReference>
<comment type="caution">
    <text evidence="7">The sequence shown here is derived from an EMBL/GenBank/DDBJ whole genome shotgun (WGS) entry which is preliminary data.</text>
</comment>
<sequence length="186" mass="22433">MQKDQDSLYDRLRSGDHKAFESLFKSHYRLMTLFANKMLNDMEIARDITDDAFTTLWEKRSELNVTGSLISYMYKMIQNRCLNHFKHQETKNLFLDYLQRHNLLNLQAENFERAYHDKEIGERIRSAVNELPTQCKMVFCMSRYEHFKYREIAEQLNISEKTVERHMTLAFAKLRQALKNDYSVWL</sequence>
<dbReference type="InterPro" id="IPR039425">
    <property type="entry name" value="RNA_pol_sigma-70-like"/>
</dbReference>
<evidence type="ECO:0000256" key="1">
    <source>
        <dbReference type="ARBA" id="ARBA00010641"/>
    </source>
</evidence>
<dbReference type="AlphaFoldDB" id="A0A563U5X0"/>
<evidence type="ECO:0000259" key="5">
    <source>
        <dbReference type="Pfam" id="PF04542"/>
    </source>
</evidence>
<dbReference type="InterPro" id="IPR013325">
    <property type="entry name" value="RNA_pol_sigma_r2"/>
</dbReference>
<dbReference type="GO" id="GO:0003677">
    <property type="term" value="F:DNA binding"/>
    <property type="evidence" value="ECO:0007669"/>
    <property type="project" value="InterPro"/>
</dbReference>
<keyword evidence="8" id="KW-1185">Reference proteome</keyword>
<proteinExistence type="inferred from homology"/>
<dbReference type="GO" id="GO:0016987">
    <property type="term" value="F:sigma factor activity"/>
    <property type="evidence" value="ECO:0007669"/>
    <property type="project" value="UniProtKB-KW"/>
</dbReference>